<dbReference type="Gene3D" id="3.90.1150.10">
    <property type="entry name" value="Aspartate Aminotransferase, domain 1"/>
    <property type="match status" value="1"/>
</dbReference>
<dbReference type="InterPro" id="IPR000653">
    <property type="entry name" value="DegT/StrS_aminotransferase"/>
</dbReference>
<dbReference type="InterPro" id="IPR015422">
    <property type="entry name" value="PyrdxlP-dep_Trfase_small"/>
</dbReference>
<dbReference type="Gene3D" id="3.40.640.10">
    <property type="entry name" value="Type I PLP-dependent aspartate aminotransferase-like (Major domain)"/>
    <property type="match status" value="1"/>
</dbReference>
<dbReference type="CDD" id="cd00616">
    <property type="entry name" value="AHBA_syn"/>
    <property type="match status" value="1"/>
</dbReference>
<dbReference type="InterPro" id="IPR015424">
    <property type="entry name" value="PyrdxlP-dep_Trfase"/>
</dbReference>
<reference evidence="5" key="2">
    <citation type="submission" date="2020-09" db="EMBL/GenBank/DDBJ databases">
        <authorList>
            <person name="Sun Q."/>
            <person name="Kim S."/>
        </authorList>
    </citation>
    <scope>NUCLEOTIDE SEQUENCE</scope>
    <source>
        <strain evidence="5">KCTC 42590</strain>
    </source>
</reference>
<dbReference type="PANTHER" id="PTHR30244">
    <property type="entry name" value="TRANSAMINASE"/>
    <property type="match status" value="1"/>
</dbReference>
<protein>
    <submittedName>
        <fullName evidence="5">UDP-4-amino-4, 6-dideoxy-N-acetyl-beta-L-altrosamine transaminase</fullName>
    </submittedName>
</protein>
<dbReference type="PANTHER" id="PTHR30244:SF34">
    <property type="entry name" value="DTDP-4-AMINO-4,6-DIDEOXYGALACTOSE TRANSAMINASE"/>
    <property type="match status" value="1"/>
</dbReference>
<dbReference type="NCBIfam" id="TIGR03588">
    <property type="entry name" value="PseC"/>
    <property type="match status" value="1"/>
</dbReference>
<reference evidence="5" key="1">
    <citation type="journal article" date="2014" name="Int. J. Syst. Evol. Microbiol.">
        <title>Complete genome sequence of Corynebacterium casei LMG S-19264T (=DSM 44701T), isolated from a smear-ripened cheese.</title>
        <authorList>
            <consortium name="US DOE Joint Genome Institute (JGI-PGF)"/>
            <person name="Walter F."/>
            <person name="Albersmeier A."/>
            <person name="Kalinowski J."/>
            <person name="Ruckert C."/>
        </authorList>
    </citation>
    <scope>NUCLEOTIDE SEQUENCE</scope>
    <source>
        <strain evidence="5">KCTC 42590</strain>
    </source>
</reference>
<evidence type="ECO:0000256" key="3">
    <source>
        <dbReference type="PIRSR" id="PIRSR000390-2"/>
    </source>
</evidence>
<dbReference type="GO" id="GO:0000271">
    <property type="term" value="P:polysaccharide biosynthetic process"/>
    <property type="evidence" value="ECO:0007669"/>
    <property type="project" value="TreeGrafter"/>
</dbReference>
<gene>
    <name evidence="5" type="ORF">GCM10017044_25910</name>
</gene>
<keyword evidence="3 4" id="KW-0663">Pyridoxal phosphate</keyword>
<dbReference type="EMBL" id="BNCI01000002">
    <property type="protein sequence ID" value="GHF29461.1"/>
    <property type="molecule type" value="Genomic_DNA"/>
</dbReference>
<dbReference type="InterPro" id="IPR015421">
    <property type="entry name" value="PyrdxlP-dep_Trfase_major"/>
</dbReference>
<dbReference type="SUPFAM" id="SSF53383">
    <property type="entry name" value="PLP-dependent transferases"/>
    <property type="match status" value="1"/>
</dbReference>
<evidence type="ECO:0000256" key="1">
    <source>
        <dbReference type="ARBA" id="ARBA00037999"/>
    </source>
</evidence>
<dbReference type="GO" id="GO:0008483">
    <property type="term" value="F:transaminase activity"/>
    <property type="evidence" value="ECO:0007669"/>
    <property type="project" value="TreeGrafter"/>
</dbReference>
<dbReference type="InterPro" id="IPR020026">
    <property type="entry name" value="PseC"/>
</dbReference>
<name>A0A919AYZ3_9PROT</name>
<dbReference type="Proteomes" id="UP000630923">
    <property type="component" value="Unassembled WGS sequence"/>
</dbReference>
<evidence type="ECO:0000256" key="4">
    <source>
        <dbReference type="RuleBase" id="RU004508"/>
    </source>
</evidence>
<evidence type="ECO:0000313" key="5">
    <source>
        <dbReference type="EMBL" id="GHF29461.1"/>
    </source>
</evidence>
<evidence type="ECO:0000313" key="6">
    <source>
        <dbReference type="Proteomes" id="UP000630923"/>
    </source>
</evidence>
<dbReference type="GO" id="GO:0030170">
    <property type="term" value="F:pyridoxal phosphate binding"/>
    <property type="evidence" value="ECO:0007669"/>
    <property type="project" value="TreeGrafter"/>
</dbReference>
<comment type="caution">
    <text evidence="5">The sequence shown here is derived from an EMBL/GenBank/DDBJ whole genome shotgun (WGS) entry which is preliminary data.</text>
</comment>
<accession>A0A919AYZ3</accession>
<feature type="modified residue" description="N6-(pyridoxal phosphate)lysine" evidence="3">
    <location>
        <position position="192"/>
    </location>
</feature>
<dbReference type="AlphaFoldDB" id="A0A919AYZ3"/>
<sequence length="403" mass="43851">MAHCLFLPYGQHTIEEDDIEAVSTLMRSGALLTSGPEADFFEAEFAAKVGSKEAVVVSNGTAALHLAVLAAGLGPGDVAVVPSVTFLSTANVVRMVGAEVVFADVDNNTGLMTPETLTDAIQRGGSRVRAVLPVHLNGQTCDMESLSAIARRHNLLVISDCCHALGAEYAEGGKPGDGHLEDMGCFSLHPVKSIAMGEGGVITLNDAALADRLRRLRSHGMTRDPDSFTNTDMAVSAESGSNPWYYEMQELGYNYRATDIQCALGRSQLKKLDRFVARRREIAAIYDTSFKAVPADIMQPVKRWAGESAWHLYPVLIDFGRIGLDRAGVMTALRDRYQVGTQVHYIPVHLQPYYKARYGVQDLPGVAHYYERCLSLPIFPKMTDDDVRHVCMSLCDILGVASA</sequence>
<dbReference type="RefSeq" id="WP_191253608.1">
    <property type="nucleotide sequence ID" value="NZ_BNCI01000002.1"/>
</dbReference>
<evidence type="ECO:0000256" key="2">
    <source>
        <dbReference type="PIRSR" id="PIRSR000390-1"/>
    </source>
</evidence>
<dbReference type="PIRSF" id="PIRSF000390">
    <property type="entry name" value="PLP_StrS"/>
    <property type="match status" value="1"/>
</dbReference>
<organism evidence="5 6">
    <name type="scientific">Kordiimonas sediminis</name>
    <dbReference type="NCBI Taxonomy" id="1735581"/>
    <lineage>
        <taxon>Bacteria</taxon>
        <taxon>Pseudomonadati</taxon>
        <taxon>Pseudomonadota</taxon>
        <taxon>Alphaproteobacteria</taxon>
        <taxon>Kordiimonadales</taxon>
        <taxon>Kordiimonadaceae</taxon>
        <taxon>Kordiimonas</taxon>
    </lineage>
</organism>
<proteinExistence type="inferred from homology"/>
<dbReference type="Pfam" id="PF01041">
    <property type="entry name" value="DegT_DnrJ_EryC1"/>
    <property type="match status" value="1"/>
</dbReference>
<comment type="similarity">
    <text evidence="1 4">Belongs to the DegT/DnrJ/EryC1 family.</text>
</comment>
<feature type="active site" description="Proton acceptor" evidence="2">
    <location>
        <position position="192"/>
    </location>
</feature>
<keyword evidence="6" id="KW-1185">Reference proteome</keyword>